<organism evidence="2 3">
    <name type="scientific">Rickettsia bellii str. RML An4</name>
    <dbReference type="NCBI Taxonomy" id="1359193"/>
    <lineage>
        <taxon>Bacteria</taxon>
        <taxon>Pseudomonadati</taxon>
        <taxon>Pseudomonadota</taxon>
        <taxon>Alphaproteobacteria</taxon>
        <taxon>Rickettsiales</taxon>
        <taxon>Rickettsiaceae</taxon>
        <taxon>Rickettsieae</taxon>
        <taxon>Rickettsia</taxon>
        <taxon>belli group</taxon>
    </lineage>
</organism>
<proteinExistence type="predicted"/>
<dbReference type="EMBL" id="LAOI01000001">
    <property type="protein sequence ID" value="KJV89780.1"/>
    <property type="molecule type" value="Genomic_DNA"/>
</dbReference>
<comment type="caution">
    <text evidence="2">The sequence shown here is derived from an EMBL/GenBank/DDBJ whole genome shotgun (WGS) entry which is preliminary data.</text>
</comment>
<evidence type="ECO:0000256" key="1">
    <source>
        <dbReference type="SAM" id="Phobius"/>
    </source>
</evidence>
<protein>
    <submittedName>
        <fullName evidence="2">Uncharacterized protein</fullName>
    </submittedName>
</protein>
<feature type="transmembrane region" description="Helical" evidence="1">
    <location>
        <begin position="25"/>
        <end position="41"/>
    </location>
</feature>
<evidence type="ECO:0000313" key="2">
    <source>
        <dbReference type="EMBL" id="KJV89780.1"/>
    </source>
</evidence>
<name>A0A0F3QB22_RICBE</name>
<reference evidence="2 3" key="1">
    <citation type="submission" date="2015-02" db="EMBL/GenBank/DDBJ databases">
        <title>Genome Sequencing of Rickettsiales.</title>
        <authorList>
            <person name="Daugherty S.C."/>
            <person name="Su Q."/>
            <person name="Abolude K."/>
            <person name="Beier-Sexton M."/>
            <person name="Carlyon J.A."/>
            <person name="Carter R."/>
            <person name="Day N.P."/>
            <person name="Dumler S.J."/>
            <person name="Dyachenko V."/>
            <person name="Godinez A."/>
            <person name="Kurtti T.J."/>
            <person name="Lichay M."/>
            <person name="Mullins K.E."/>
            <person name="Ott S."/>
            <person name="Pappas-Brown V."/>
            <person name="Paris D.H."/>
            <person name="Patel P."/>
            <person name="Richards A.L."/>
            <person name="Sadzewicz L."/>
            <person name="Sears K."/>
            <person name="Seidman D."/>
            <person name="Sengamalay N."/>
            <person name="Stenos J."/>
            <person name="Tallon L.J."/>
            <person name="Vincent G."/>
            <person name="Fraser C.M."/>
            <person name="Munderloh U."/>
            <person name="Dunning-Hotopp J.C."/>
        </authorList>
    </citation>
    <scope>NUCLEOTIDE SEQUENCE [LARGE SCALE GENOMIC DNA]</scope>
    <source>
        <strain evidence="2 3">RML An4</strain>
    </source>
</reference>
<evidence type="ECO:0000313" key="3">
    <source>
        <dbReference type="Proteomes" id="UP000033661"/>
    </source>
</evidence>
<keyword evidence="1" id="KW-0812">Transmembrane</keyword>
<keyword evidence="1" id="KW-1133">Transmembrane helix</keyword>
<dbReference type="Proteomes" id="UP000033661">
    <property type="component" value="Unassembled WGS sequence"/>
</dbReference>
<accession>A0A0F3QB22</accession>
<keyword evidence="1" id="KW-0472">Membrane</keyword>
<dbReference type="AlphaFoldDB" id="A0A0F3QB22"/>
<gene>
    <name evidence="2" type="ORF">RBEAN4_0765</name>
</gene>
<sequence length="42" mass="4971">MLIVIGIAWFNFTLKYFEKKHEKPRKLNIGIIIILFLALIVI</sequence>
<keyword evidence="3" id="KW-1185">Reference proteome</keyword>